<dbReference type="AlphaFoldDB" id="A0A6J4HA33"/>
<organism evidence="3">
    <name type="scientific">uncultured Acetobacteraceae bacterium</name>
    <dbReference type="NCBI Taxonomy" id="169975"/>
    <lineage>
        <taxon>Bacteria</taxon>
        <taxon>Pseudomonadati</taxon>
        <taxon>Pseudomonadota</taxon>
        <taxon>Alphaproteobacteria</taxon>
        <taxon>Acetobacterales</taxon>
        <taxon>Acetobacteraceae</taxon>
        <taxon>environmental samples</taxon>
    </lineage>
</organism>
<feature type="compositionally biased region" description="Pro residues" evidence="1">
    <location>
        <begin position="198"/>
        <end position="207"/>
    </location>
</feature>
<gene>
    <name evidence="3" type="ORF">AVDCRST_MAG04-463</name>
</gene>
<evidence type="ECO:0000313" key="3">
    <source>
        <dbReference type="EMBL" id="CAA9217441.1"/>
    </source>
</evidence>
<dbReference type="EMBL" id="CADCTL010000032">
    <property type="protein sequence ID" value="CAA9217441.1"/>
    <property type="molecule type" value="Genomic_DNA"/>
</dbReference>
<reference evidence="3" key="1">
    <citation type="submission" date="2020-02" db="EMBL/GenBank/DDBJ databases">
        <authorList>
            <person name="Meier V. D."/>
        </authorList>
    </citation>
    <scope>NUCLEOTIDE SEQUENCE</scope>
    <source>
        <strain evidence="3">AVDCRST_MAG04</strain>
    </source>
</reference>
<keyword evidence="2" id="KW-0812">Transmembrane</keyword>
<accession>A0A6J4HA33</accession>
<keyword evidence="2" id="KW-1133">Transmembrane helix</keyword>
<dbReference type="InterPro" id="IPR043504">
    <property type="entry name" value="Peptidase_S1_PA_chymotrypsin"/>
</dbReference>
<evidence type="ECO:0008006" key="4">
    <source>
        <dbReference type="Google" id="ProtNLM"/>
    </source>
</evidence>
<protein>
    <recommendedName>
        <fullName evidence="4">Serine protease</fullName>
    </recommendedName>
</protein>
<feature type="region of interest" description="Disordered" evidence="1">
    <location>
        <begin position="553"/>
        <end position="599"/>
    </location>
</feature>
<dbReference type="Pfam" id="PF13365">
    <property type="entry name" value="Trypsin_2"/>
    <property type="match status" value="1"/>
</dbReference>
<evidence type="ECO:0000256" key="1">
    <source>
        <dbReference type="SAM" id="MobiDB-lite"/>
    </source>
</evidence>
<feature type="compositionally biased region" description="Pro residues" evidence="1">
    <location>
        <begin position="561"/>
        <end position="570"/>
    </location>
</feature>
<dbReference type="Gene3D" id="2.40.10.10">
    <property type="entry name" value="Trypsin-like serine proteases"/>
    <property type="match status" value="2"/>
</dbReference>
<name>A0A6J4HA33_9PROT</name>
<dbReference type="PANTHER" id="PTHR43019:SF23">
    <property type="entry name" value="PROTEASE DO-LIKE 5, CHLOROPLASTIC"/>
    <property type="match status" value="1"/>
</dbReference>
<dbReference type="SUPFAM" id="SSF50494">
    <property type="entry name" value="Trypsin-like serine proteases"/>
    <property type="match status" value="1"/>
</dbReference>
<feature type="compositionally biased region" description="Low complexity" evidence="1">
    <location>
        <begin position="571"/>
        <end position="583"/>
    </location>
</feature>
<proteinExistence type="predicted"/>
<feature type="transmembrane region" description="Helical" evidence="2">
    <location>
        <begin position="218"/>
        <end position="241"/>
    </location>
</feature>
<dbReference type="PANTHER" id="PTHR43019">
    <property type="entry name" value="SERINE ENDOPROTEASE DEGS"/>
    <property type="match status" value="1"/>
</dbReference>
<keyword evidence="2" id="KW-0472">Membrane</keyword>
<sequence length="599" mass="61437">MPAPRFLSKTDLATVRPVSHQGRPVHALHDRLVDLLRSKGGGAAERLFAEPVAGAGAVSWYGDGAGEPQPLSALSAARRTEAEALLTRQLKAVEGLLDDSELGPLLKRALVLSGPEAIVVLDDAVMLAGWGLAPKEIAEDDAALAAQVRRLLGPYSGRLAAAGDDFFRGGPVAATAPPTSAAPPARPSAAATAGGSRTPPPRGPVPAPVGTGAPGGRGLWLVPLLGAVALLFFGLGSWLAWVHLTRDMAGRQLAAPVVDEEATRSAIRLQRDTNETLERELEQARRAAAAPNVCTAEGPLGLAPPPERQAVRPEAVPPPVPQQQGQAPQPFTGSLAQLLERATVMVVGAGPRGVGHGTGFFVSGDTVLTNAHVVEAHDPQQIFVMSASIGRAIKVQVAGITRGPDGGGVEPGVPDFAILRLPQSVPGAQPLALTRVAEKLTDVVAAGYPASVVQVEGGMRELQEGRLGQPPELVLTRGSISTIQRLPTGLTVMPHSADISPGNSGGPLVDGCGRVVGINTFVSRATAVADRVKYAQKVESLTPWLAQQNIAVQEREDACQPPGPSLPALPPQARGAPPAEGSPAAPPGPGASPPAGASR</sequence>
<feature type="compositionally biased region" description="Low complexity" evidence="1">
    <location>
        <begin position="187"/>
        <end position="197"/>
    </location>
</feature>
<evidence type="ECO:0000256" key="2">
    <source>
        <dbReference type="SAM" id="Phobius"/>
    </source>
</evidence>
<feature type="region of interest" description="Disordered" evidence="1">
    <location>
        <begin position="296"/>
        <end position="329"/>
    </location>
</feature>
<feature type="region of interest" description="Disordered" evidence="1">
    <location>
        <begin position="172"/>
        <end position="210"/>
    </location>
</feature>
<dbReference type="InterPro" id="IPR009003">
    <property type="entry name" value="Peptidase_S1_PA"/>
</dbReference>